<evidence type="ECO:0000313" key="2">
    <source>
        <dbReference type="Proteomes" id="UP000693946"/>
    </source>
</evidence>
<sequence>MCRLSSNCCEYERRQNCLCPYRLVLSTQTVSQRAKCNCDSSHRDFHSSGSTVAVILTSCHCSYSTFRHPCD</sequence>
<dbReference type="EMBL" id="JAGKHQ010000006">
    <property type="protein sequence ID" value="KAG7513512.1"/>
    <property type="molecule type" value="Genomic_DNA"/>
</dbReference>
<dbReference type="Proteomes" id="UP000693946">
    <property type="component" value="Linkage Group LG14"/>
</dbReference>
<accession>A0AAV6SAA4</accession>
<dbReference type="AlphaFoldDB" id="A0AAV6SAA4"/>
<evidence type="ECO:0000313" key="1">
    <source>
        <dbReference type="EMBL" id="KAG7513512.1"/>
    </source>
</evidence>
<name>A0AAV6SAA4_SOLSE</name>
<reference evidence="1 2" key="1">
    <citation type="journal article" date="2021" name="Sci. Rep.">
        <title>Chromosome anchoring in Senegalese sole (Solea senegalensis) reveals sex-associated markers and genome rearrangements in flatfish.</title>
        <authorList>
            <person name="Guerrero-Cozar I."/>
            <person name="Gomez-Garrido J."/>
            <person name="Berbel C."/>
            <person name="Martinez-Blanch J.F."/>
            <person name="Alioto T."/>
            <person name="Claros M.G."/>
            <person name="Gagnaire P.A."/>
            <person name="Manchado M."/>
        </authorList>
    </citation>
    <scope>NUCLEOTIDE SEQUENCE [LARGE SCALE GENOMIC DNA]</scope>
    <source>
        <strain evidence="1">Sse05_10M</strain>
    </source>
</reference>
<organism evidence="1 2">
    <name type="scientific">Solea senegalensis</name>
    <name type="common">Senegalese sole</name>
    <dbReference type="NCBI Taxonomy" id="28829"/>
    <lineage>
        <taxon>Eukaryota</taxon>
        <taxon>Metazoa</taxon>
        <taxon>Chordata</taxon>
        <taxon>Craniata</taxon>
        <taxon>Vertebrata</taxon>
        <taxon>Euteleostomi</taxon>
        <taxon>Actinopterygii</taxon>
        <taxon>Neopterygii</taxon>
        <taxon>Teleostei</taxon>
        <taxon>Neoteleostei</taxon>
        <taxon>Acanthomorphata</taxon>
        <taxon>Carangaria</taxon>
        <taxon>Pleuronectiformes</taxon>
        <taxon>Pleuronectoidei</taxon>
        <taxon>Soleidae</taxon>
        <taxon>Solea</taxon>
    </lineage>
</organism>
<gene>
    <name evidence="1" type="ORF">JOB18_009841</name>
</gene>
<proteinExistence type="predicted"/>
<protein>
    <submittedName>
        <fullName evidence="1">Uncharacterized protein</fullName>
    </submittedName>
</protein>
<keyword evidence="2" id="KW-1185">Reference proteome</keyword>
<comment type="caution">
    <text evidence="1">The sequence shown here is derived from an EMBL/GenBank/DDBJ whole genome shotgun (WGS) entry which is preliminary data.</text>
</comment>